<feature type="transmembrane region" description="Helical" evidence="1">
    <location>
        <begin position="74"/>
        <end position="96"/>
    </location>
</feature>
<dbReference type="GO" id="GO:0005886">
    <property type="term" value="C:plasma membrane"/>
    <property type="evidence" value="ECO:0007669"/>
    <property type="project" value="UniProtKB-SubCell"/>
</dbReference>
<gene>
    <name evidence="2" type="ORF">GCM10017576_26120</name>
</gene>
<organism evidence="2 3">
    <name type="scientific">Microbacterium barkeri</name>
    <dbReference type="NCBI Taxonomy" id="33917"/>
    <lineage>
        <taxon>Bacteria</taxon>
        <taxon>Bacillati</taxon>
        <taxon>Actinomycetota</taxon>
        <taxon>Actinomycetes</taxon>
        <taxon>Micrococcales</taxon>
        <taxon>Microbacteriaceae</taxon>
        <taxon>Microbacterium</taxon>
    </lineage>
</organism>
<feature type="transmembrane region" description="Helical" evidence="1">
    <location>
        <begin position="238"/>
        <end position="256"/>
    </location>
</feature>
<dbReference type="Proteomes" id="UP001142462">
    <property type="component" value="Unassembled WGS sequence"/>
</dbReference>
<dbReference type="AlphaFoldDB" id="A0A9W6H560"/>
<proteinExistence type="predicted"/>
<keyword evidence="1" id="KW-0812">Transmembrane</keyword>
<reference evidence="2" key="2">
    <citation type="submission" date="2023-01" db="EMBL/GenBank/DDBJ databases">
        <authorList>
            <person name="Sun Q."/>
            <person name="Evtushenko L."/>
        </authorList>
    </citation>
    <scope>NUCLEOTIDE SEQUENCE</scope>
    <source>
        <strain evidence="2">VKM Ac-1020</strain>
    </source>
</reference>
<feature type="transmembrane region" description="Helical" evidence="1">
    <location>
        <begin position="185"/>
        <end position="205"/>
    </location>
</feature>
<dbReference type="GO" id="GO:0140359">
    <property type="term" value="F:ABC-type transporter activity"/>
    <property type="evidence" value="ECO:0007669"/>
    <property type="project" value="InterPro"/>
</dbReference>
<evidence type="ECO:0000256" key="1">
    <source>
        <dbReference type="SAM" id="Phobius"/>
    </source>
</evidence>
<comment type="caution">
    <text evidence="2">The sequence shown here is derived from an EMBL/GenBank/DDBJ whole genome shotgun (WGS) entry which is preliminary data.</text>
</comment>
<evidence type="ECO:0008006" key="4">
    <source>
        <dbReference type="Google" id="ProtNLM"/>
    </source>
</evidence>
<keyword evidence="1" id="KW-1133">Transmembrane helix</keyword>
<accession>A0A9W6H560</accession>
<sequence length="262" mass="27956">MIPVFIRTLVESWRGLLVWTLALTAVMMLYLSLYPSIGIDGQMMQMLETLPPSLVNTLGFDQITSGAGYAQATFYGILGFVLPTVAAIGWGSAAVAGAEEQGRLELDLAHGISRTGYVAGQVLALVARLAWLGVYSGCLLLAVNSPFELDLARENVIPQTLAAIGLWLFSGGVALLVGSLFGRRAWATGAGALVAAAAFLFNGVANQNDDFDALRALSPYSWAYHESPLREGWTDGLWPLWIGVVLLLAGSVVALTRRDLRG</sequence>
<feature type="transmembrane region" description="Helical" evidence="1">
    <location>
        <begin position="117"/>
        <end position="144"/>
    </location>
</feature>
<protein>
    <recommendedName>
        <fullName evidence="4">ABC-2 type transport system permease protein</fullName>
    </recommendedName>
</protein>
<dbReference type="Pfam" id="PF12679">
    <property type="entry name" value="ABC2_membrane_2"/>
    <property type="match status" value="1"/>
</dbReference>
<feature type="transmembrane region" description="Helical" evidence="1">
    <location>
        <begin position="16"/>
        <end position="37"/>
    </location>
</feature>
<dbReference type="EMBL" id="BSEJ01000013">
    <property type="protein sequence ID" value="GLJ62482.1"/>
    <property type="molecule type" value="Genomic_DNA"/>
</dbReference>
<feature type="transmembrane region" description="Helical" evidence="1">
    <location>
        <begin position="156"/>
        <end position="178"/>
    </location>
</feature>
<evidence type="ECO:0000313" key="3">
    <source>
        <dbReference type="Proteomes" id="UP001142462"/>
    </source>
</evidence>
<keyword evidence="3" id="KW-1185">Reference proteome</keyword>
<name>A0A9W6H560_9MICO</name>
<keyword evidence="1" id="KW-0472">Membrane</keyword>
<reference evidence="2" key="1">
    <citation type="journal article" date="2014" name="Int. J. Syst. Evol. Microbiol.">
        <title>Complete genome sequence of Corynebacterium casei LMG S-19264T (=DSM 44701T), isolated from a smear-ripened cheese.</title>
        <authorList>
            <consortium name="US DOE Joint Genome Institute (JGI-PGF)"/>
            <person name="Walter F."/>
            <person name="Albersmeier A."/>
            <person name="Kalinowski J."/>
            <person name="Ruckert C."/>
        </authorList>
    </citation>
    <scope>NUCLEOTIDE SEQUENCE</scope>
    <source>
        <strain evidence="2">VKM Ac-1020</strain>
    </source>
</reference>
<evidence type="ECO:0000313" key="2">
    <source>
        <dbReference type="EMBL" id="GLJ62482.1"/>
    </source>
</evidence>
<dbReference type="RefSeq" id="WP_271174176.1">
    <property type="nucleotide sequence ID" value="NZ_BSEJ01000013.1"/>
</dbReference>